<keyword evidence="4 10" id="KW-1133">Transmembrane helix</keyword>
<dbReference type="Pfam" id="PF02537">
    <property type="entry name" value="CRCB"/>
    <property type="match status" value="1"/>
</dbReference>
<dbReference type="GO" id="GO:0062054">
    <property type="term" value="F:fluoride channel activity"/>
    <property type="evidence" value="ECO:0007669"/>
    <property type="project" value="UniProtKB-UniRule"/>
</dbReference>
<feature type="transmembrane region" description="Helical" evidence="10">
    <location>
        <begin position="95"/>
        <end position="117"/>
    </location>
</feature>
<dbReference type="GO" id="GO:0140114">
    <property type="term" value="P:cellular detoxification of fluoride"/>
    <property type="evidence" value="ECO:0007669"/>
    <property type="project" value="UniProtKB-UniRule"/>
</dbReference>
<evidence type="ECO:0000313" key="11">
    <source>
        <dbReference type="EMBL" id="GEN34039.1"/>
    </source>
</evidence>
<keyword evidence="12" id="KW-1185">Reference proteome</keyword>
<feature type="transmembrane region" description="Helical" evidence="10">
    <location>
        <begin position="32"/>
        <end position="54"/>
    </location>
</feature>
<comment type="caution">
    <text evidence="11">The sequence shown here is derived from an EMBL/GenBank/DDBJ whole genome shotgun (WGS) entry which is preliminary data.</text>
</comment>
<feature type="transmembrane region" description="Helical" evidence="10">
    <location>
        <begin position="60"/>
        <end position="83"/>
    </location>
</feature>
<dbReference type="GO" id="GO:0046872">
    <property type="term" value="F:metal ion binding"/>
    <property type="evidence" value="ECO:0007669"/>
    <property type="project" value="UniProtKB-KW"/>
</dbReference>
<keyword evidence="10" id="KW-0915">Sodium</keyword>
<dbReference type="PANTHER" id="PTHR28259:SF1">
    <property type="entry name" value="FLUORIDE EXPORT PROTEIN 1-RELATED"/>
    <property type="match status" value="1"/>
</dbReference>
<keyword evidence="2 10" id="KW-1003">Cell membrane</keyword>
<evidence type="ECO:0000256" key="3">
    <source>
        <dbReference type="ARBA" id="ARBA00022692"/>
    </source>
</evidence>
<keyword evidence="10" id="KW-0479">Metal-binding</keyword>
<keyword evidence="3 10" id="KW-0812">Transmembrane</keyword>
<dbReference type="Proteomes" id="UP000321157">
    <property type="component" value="Unassembled WGS sequence"/>
</dbReference>
<dbReference type="EMBL" id="BJXX01000062">
    <property type="protein sequence ID" value="GEN34039.1"/>
    <property type="molecule type" value="Genomic_DNA"/>
</dbReference>
<dbReference type="HAMAP" id="MF_00454">
    <property type="entry name" value="FluC"/>
    <property type="match status" value="1"/>
</dbReference>
<evidence type="ECO:0000256" key="7">
    <source>
        <dbReference type="ARBA" id="ARBA00035120"/>
    </source>
</evidence>
<dbReference type="GO" id="GO:0005886">
    <property type="term" value="C:plasma membrane"/>
    <property type="evidence" value="ECO:0007669"/>
    <property type="project" value="UniProtKB-SubCell"/>
</dbReference>
<dbReference type="NCBIfam" id="TIGR00494">
    <property type="entry name" value="crcB"/>
    <property type="match status" value="1"/>
</dbReference>
<keyword evidence="10" id="KW-0813">Transport</keyword>
<keyword evidence="5 10" id="KW-0472">Membrane</keyword>
<name>A0A511V5N0_9BACL</name>
<accession>A0A511V5N0</accession>
<comment type="catalytic activity">
    <reaction evidence="8">
        <text>fluoride(in) = fluoride(out)</text>
        <dbReference type="Rhea" id="RHEA:76159"/>
        <dbReference type="ChEBI" id="CHEBI:17051"/>
    </reaction>
    <physiologicalReaction direction="left-to-right" evidence="8">
        <dbReference type="Rhea" id="RHEA:76160"/>
    </physiologicalReaction>
</comment>
<proteinExistence type="inferred from homology"/>
<dbReference type="InterPro" id="IPR003691">
    <property type="entry name" value="FluC"/>
</dbReference>
<evidence type="ECO:0000256" key="1">
    <source>
        <dbReference type="ARBA" id="ARBA00004651"/>
    </source>
</evidence>
<comment type="activity regulation">
    <text evidence="10">Na(+) is not transported, but it plays an essential structural role and its presence is essential for fluoride channel function.</text>
</comment>
<evidence type="ECO:0000313" key="12">
    <source>
        <dbReference type="Proteomes" id="UP000321157"/>
    </source>
</evidence>
<keyword evidence="10" id="KW-0406">Ion transport</keyword>
<organism evidence="11 12">
    <name type="scientific">Aneurinibacillus danicus</name>
    <dbReference type="NCBI Taxonomy" id="267746"/>
    <lineage>
        <taxon>Bacteria</taxon>
        <taxon>Bacillati</taxon>
        <taxon>Bacillota</taxon>
        <taxon>Bacilli</taxon>
        <taxon>Bacillales</taxon>
        <taxon>Paenibacillaceae</taxon>
        <taxon>Aneurinibacillus group</taxon>
        <taxon>Aneurinibacillus</taxon>
    </lineage>
</organism>
<evidence type="ECO:0000256" key="9">
    <source>
        <dbReference type="ARBA" id="ARBA00049940"/>
    </source>
</evidence>
<dbReference type="AlphaFoldDB" id="A0A511V5N0"/>
<evidence type="ECO:0000256" key="5">
    <source>
        <dbReference type="ARBA" id="ARBA00023136"/>
    </source>
</evidence>
<evidence type="ECO:0000256" key="2">
    <source>
        <dbReference type="ARBA" id="ARBA00022475"/>
    </source>
</evidence>
<dbReference type="PANTHER" id="PTHR28259">
    <property type="entry name" value="FLUORIDE EXPORT PROTEIN 1-RELATED"/>
    <property type="match status" value="1"/>
</dbReference>
<evidence type="ECO:0000256" key="10">
    <source>
        <dbReference type="HAMAP-Rule" id="MF_00454"/>
    </source>
</evidence>
<keyword evidence="6 10" id="KW-0407">Ion channel</keyword>
<comment type="similarity">
    <text evidence="7 10">Belongs to the fluoride channel Fluc/FEX (TC 1.A.43) family.</text>
</comment>
<evidence type="ECO:0000256" key="8">
    <source>
        <dbReference type="ARBA" id="ARBA00035585"/>
    </source>
</evidence>
<gene>
    <name evidence="11" type="primary">crcB2</name>
    <name evidence="10" type="synonym">crcB</name>
    <name evidence="10" type="synonym">fluC</name>
    <name evidence="11" type="ORF">ADA01nite_14990</name>
</gene>
<protein>
    <recommendedName>
        <fullName evidence="10">Fluoride-specific ion channel FluC</fullName>
    </recommendedName>
</protein>
<evidence type="ECO:0000256" key="6">
    <source>
        <dbReference type="ARBA" id="ARBA00023303"/>
    </source>
</evidence>
<comment type="subcellular location">
    <subcellularLocation>
        <location evidence="1 10">Cell membrane</location>
        <topology evidence="1 10">Multi-pass membrane protein</topology>
    </subcellularLocation>
</comment>
<dbReference type="RefSeq" id="WP_307724483.1">
    <property type="nucleotide sequence ID" value="NZ_BJXX01000062.1"/>
</dbReference>
<reference evidence="11 12" key="1">
    <citation type="submission" date="2019-07" db="EMBL/GenBank/DDBJ databases">
        <title>Whole genome shotgun sequence of Aneurinibacillus danicus NBRC 102444.</title>
        <authorList>
            <person name="Hosoyama A."/>
            <person name="Uohara A."/>
            <person name="Ohji S."/>
            <person name="Ichikawa N."/>
        </authorList>
    </citation>
    <scope>NUCLEOTIDE SEQUENCE [LARGE SCALE GENOMIC DNA]</scope>
    <source>
        <strain evidence="11 12">NBRC 102444</strain>
    </source>
</reference>
<comment type="function">
    <text evidence="9 10">Fluoride-specific ion channel. Important for reducing fluoride concentration in the cell, thus reducing its toxicity.</text>
</comment>
<feature type="binding site" evidence="10">
    <location>
        <position position="74"/>
    </location>
    <ligand>
        <name>Na(+)</name>
        <dbReference type="ChEBI" id="CHEBI:29101"/>
        <note>structural</note>
    </ligand>
</feature>
<feature type="binding site" evidence="10">
    <location>
        <position position="77"/>
    </location>
    <ligand>
        <name>Na(+)</name>
        <dbReference type="ChEBI" id="CHEBI:29101"/>
        <note>structural</note>
    </ligand>
</feature>
<sequence length="123" mass="13610">MSMILLIGLGGVIGTISRFYLGKWVTSKSNSLFPWGTFIINISGSFILGILFFLHTRGNVANWLWLMLGTGFCGGYTTFSTFSYETVQLMQKKQLLYALGYVLLSIVGGLLFCWIGMNVGELS</sequence>
<feature type="transmembrane region" description="Helical" evidence="10">
    <location>
        <begin position="6"/>
        <end position="25"/>
    </location>
</feature>
<evidence type="ECO:0000256" key="4">
    <source>
        <dbReference type="ARBA" id="ARBA00022989"/>
    </source>
</evidence>